<gene>
    <name evidence="5" type="ordered locus">Dole_0636</name>
</gene>
<dbReference type="GO" id="GO:0006310">
    <property type="term" value="P:DNA recombination"/>
    <property type="evidence" value="ECO:0007669"/>
    <property type="project" value="UniProtKB-KW"/>
</dbReference>
<dbReference type="InterPro" id="IPR050090">
    <property type="entry name" value="Tyrosine_recombinase_XerCD"/>
</dbReference>
<feature type="domain" description="Tyr recombinase" evidence="4">
    <location>
        <begin position="206"/>
        <end position="378"/>
    </location>
</feature>
<dbReference type="Gene3D" id="1.10.150.130">
    <property type="match status" value="1"/>
</dbReference>
<evidence type="ECO:0000259" key="4">
    <source>
        <dbReference type="PROSITE" id="PS51898"/>
    </source>
</evidence>
<evidence type="ECO:0000256" key="2">
    <source>
        <dbReference type="ARBA" id="ARBA00023125"/>
    </source>
</evidence>
<dbReference type="InterPro" id="IPR011010">
    <property type="entry name" value="DNA_brk_join_enz"/>
</dbReference>
<proteinExistence type="inferred from homology"/>
<protein>
    <submittedName>
        <fullName evidence="5">Integrase family protein</fullName>
    </submittedName>
</protein>
<keyword evidence="6" id="KW-1185">Reference proteome</keyword>
<dbReference type="Gene3D" id="1.10.443.10">
    <property type="entry name" value="Intergrase catalytic core"/>
    <property type="match status" value="1"/>
</dbReference>
<name>A8ZUN3_DESOH</name>
<dbReference type="InterPro" id="IPR013762">
    <property type="entry name" value="Integrase-like_cat_sf"/>
</dbReference>
<reference evidence="5 6" key="1">
    <citation type="submission" date="2007-10" db="EMBL/GenBank/DDBJ databases">
        <title>Complete sequence of Desulfococcus oleovorans Hxd3.</title>
        <authorList>
            <consortium name="US DOE Joint Genome Institute"/>
            <person name="Copeland A."/>
            <person name="Lucas S."/>
            <person name="Lapidus A."/>
            <person name="Barry K."/>
            <person name="Glavina del Rio T."/>
            <person name="Dalin E."/>
            <person name="Tice H."/>
            <person name="Pitluck S."/>
            <person name="Kiss H."/>
            <person name="Brettin T."/>
            <person name="Bruce D."/>
            <person name="Detter J.C."/>
            <person name="Han C."/>
            <person name="Schmutz J."/>
            <person name="Larimer F."/>
            <person name="Land M."/>
            <person name="Hauser L."/>
            <person name="Kyrpides N."/>
            <person name="Kim E."/>
            <person name="Wawrik B."/>
            <person name="Richardson P."/>
        </authorList>
    </citation>
    <scope>NUCLEOTIDE SEQUENCE [LARGE SCALE GENOMIC DNA]</scope>
    <source>
        <strain evidence="6">DSM 6200 / JCM 39069 / Hxd3</strain>
    </source>
</reference>
<dbReference type="AlphaFoldDB" id="A8ZUN3"/>
<comment type="similarity">
    <text evidence="1">Belongs to the 'phage' integrase family.</text>
</comment>
<dbReference type="InterPro" id="IPR010998">
    <property type="entry name" value="Integrase_recombinase_N"/>
</dbReference>
<dbReference type="SUPFAM" id="SSF56349">
    <property type="entry name" value="DNA breaking-rejoining enzymes"/>
    <property type="match status" value="1"/>
</dbReference>
<dbReference type="eggNOG" id="COG4974">
    <property type="taxonomic scope" value="Bacteria"/>
</dbReference>
<evidence type="ECO:0000313" key="5">
    <source>
        <dbReference type="EMBL" id="ABW66446.1"/>
    </source>
</evidence>
<organism evidence="5 6">
    <name type="scientific">Desulfosudis oleivorans (strain DSM 6200 / JCM 39069 / Hxd3)</name>
    <name type="common">Desulfococcus oleovorans</name>
    <dbReference type="NCBI Taxonomy" id="96561"/>
    <lineage>
        <taxon>Bacteria</taxon>
        <taxon>Pseudomonadati</taxon>
        <taxon>Thermodesulfobacteriota</taxon>
        <taxon>Desulfobacteria</taxon>
        <taxon>Desulfobacterales</taxon>
        <taxon>Desulfosudaceae</taxon>
        <taxon>Desulfosudis</taxon>
    </lineage>
</organism>
<sequence>MWSPYGPPQKDGKVNKMAILIRCIACKTETKLTAKKCPGCGAAFPVRNKTYKVTVKHGGKKKTKLVDNLDLAREIETKLKHDITRGTFHLQTQKQAPTLDAFWDKDYLPWIRSNKKSWYEDAINYQTHLAPKLGQKRLDAITQLDIERLLSGLRKGTSKRGKPYAAATIKHQIVLLTRMFNVAARWGKYTGPNPCKLIAKPRLNNQKTGFLTDDELTRLLDVLEQWPDRMSAGFIAFLLHTGLRRGELFRLTWQDVNMDRQTLTVRDPKGGRDTVLPLSEKAIDALNSLPREHETPFVFYGRNGAQRADFRHPWYRIKQAAALPEGFRLHDLRHHFASALVSAGTNLYTVQALLTHKSAAMTQRYAHLSDQALRDAVKLSDDLSKKATSDTKAMKRG</sequence>
<dbReference type="KEGG" id="dol:Dole_0636"/>
<evidence type="ECO:0000256" key="3">
    <source>
        <dbReference type="ARBA" id="ARBA00023172"/>
    </source>
</evidence>
<dbReference type="GO" id="GO:0015074">
    <property type="term" value="P:DNA integration"/>
    <property type="evidence" value="ECO:0007669"/>
    <property type="project" value="InterPro"/>
</dbReference>
<keyword evidence="3" id="KW-0233">DNA recombination</keyword>
<dbReference type="PROSITE" id="PS51898">
    <property type="entry name" value="TYR_RECOMBINASE"/>
    <property type="match status" value="1"/>
</dbReference>
<dbReference type="HOGENOM" id="CLU_027562_17_7_7"/>
<evidence type="ECO:0000313" key="6">
    <source>
        <dbReference type="Proteomes" id="UP000008561"/>
    </source>
</evidence>
<dbReference type="GO" id="GO:0003677">
    <property type="term" value="F:DNA binding"/>
    <property type="evidence" value="ECO:0007669"/>
    <property type="project" value="UniProtKB-KW"/>
</dbReference>
<dbReference type="Proteomes" id="UP000008561">
    <property type="component" value="Chromosome"/>
</dbReference>
<dbReference type="CDD" id="cd00796">
    <property type="entry name" value="INT_Rci_Hp1_C"/>
    <property type="match status" value="1"/>
</dbReference>
<dbReference type="InterPro" id="IPR002104">
    <property type="entry name" value="Integrase_catalytic"/>
</dbReference>
<dbReference type="PANTHER" id="PTHR30349">
    <property type="entry name" value="PHAGE INTEGRASE-RELATED"/>
    <property type="match status" value="1"/>
</dbReference>
<dbReference type="Pfam" id="PF00589">
    <property type="entry name" value="Phage_integrase"/>
    <property type="match status" value="1"/>
</dbReference>
<dbReference type="EMBL" id="CP000859">
    <property type="protein sequence ID" value="ABW66446.1"/>
    <property type="molecule type" value="Genomic_DNA"/>
</dbReference>
<evidence type="ECO:0000256" key="1">
    <source>
        <dbReference type="ARBA" id="ARBA00008857"/>
    </source>
</evidence>
<keyword evidence="2" id="KW-0238">DNA-binding</keyword>
<dbReference type="PANTHER" id="PTHR30349:SF64">
    <property type="entry name" value="PROPHAGE INTEGRASE INTD-RELATED"/>
    <property type="match status" value="1"/>
</dbReference>
<dbReference type="STRING" id="96561.Dole_0636"/>
<accession>A8ZUN3</accession>